<dbReference type="InterPro" id="IPR012337">
    <property type="entry name" value="RNaseH-like_sf"/>
</dbReference>
<reference evidence="3" key="1">
    <citation type="submission" date="2023-12" db="EMBL/GenBank/DDBJ databases">
        <title>Genome sequence of Bacillus thuringiensis strain SS10.</title>
        <authorList>
            <person name="Rouis S."/>
        </authorList>
    </citation>
    <scope>NUCLEOTIDE SEQUENCE</scope>
    <source>
        <strain evidence="3">SS10</strain>
    </source>
</reference>
<protein>
    <recommendedName>
        <fullName evidence="2">Integrase catalytic domain-containing protein</fullName>
    </recommendedName>
</protein>
<comment type="function">
    <text evidence="1">Involved in the transposition of the insertion sequence.</text>
</comment>
<evidence type="ECO:0000256" key="1">
    <source>
        <dbReference type="ARBA" id="ARBA00002286"/>
    </source>
</evidence>
<dbReference type="Proteomes" id="UP001292252">
    <property type="component" value="Unassembled WGS sequence"/>
</dbReference>
<dbReference type="GO" id="GO:0015074">
    <property type="term" value="P:DNA integration"/>
    <property type="evidence" value="ECO:0007669"/>
    <property type="project" value="InterPro"/>
</dbReference>
<dbReference type="PANTHER" id="PTHR35004">
    <property type="entry name" value="TRANSPOSASE RV3428C-RELATED"/>
    <property type="match status" value="1"/>
</dbReference>
<evidence type="ECO:0000259" key="2">
    <source>
        <dbReference type="PROSITE" id="PS50994"/>
    </source>
</evidence>
<comment type="caution">
    <text evidence="3">The sequence shown here is derived from an EMBL/GenBank/DDBJ whole genome shotgun (WGS) entry which is preliminary data.</text>
</comment>
<proteinExistence type="predicted"/>
<dbReference type="SUPFAM" id="SSF53098">
    <property type="entry name" value="Ribonuclease H-like"/>
    <property type="match status" value="1"/>
</dbReference>
<dbReference type="AlphaFoldDB" id="A0AAW9JHB9"/>
<dbReference type="InterPro" id="IPR036397">
    <property type="entry name" value="RNaseH_sf"/>
</dbReference>
<dbReference type="PANTHER" id="PTHR35004:SF7">
    <property type="entry name" value="INTEGRASE PROTEIN"/>
    <property type="match status" value="1"/>
</dbReference>
<organism evidence="3 4">
    <name type="scientific">Bacillus thuringiensis</name>
    <dbReference type="NCBI Taxonomy" id="1428"/>
    <lineage>
        <taxon>Bacteria</taxon>
        <taxon>Bacillati</taxon>
        <taxon>Bacillota</taxon>
        <taxon>Bacilli</taxon>
        <taxon>Bacillales</taxon>
        <taxon>Bacillaceae</taxon>
        <taxon>Bacillus</taxon>
        <taxon>Bacillus cereus group</taxon>
    </lineage>
</organism>
<feature type="domain" description="Integrase catalytic" evidence="2">
    <location>
        <begin position="1"/>
        <end position="147"/>
    </location>
</feature>
<dbReference type="GO" id="GO:0003676">
    <property type="term" value="F:nucleic acid binding"/>
    <property type="evidence" value="ECO:0007669"/>
    <property type="project" value="InterPro"/>
</dbReference>
<gene>
    <name evidence="3" type="ORF">U2F49_28130</name>
</gene>
<dbReference type="RefSeq" id="WP_228491528.1">
    <property type="nucleotide sequence ID" value="NZ_JAXOTW010000025.1"/>
</dbReference>
<dbReference type="PROSITE" id="PS50994">
    <property type="entry name" value="INTEGRASE"/>
    <property type="match status" value="1"/>
</dbReference>
<accession>A0AAW9JHB9</accession>
<dbReference type="InterPro" id="IPR001584">
    <property type="entry name" value="Integrase_cat-core"/>
</dbReference>
<sequence length="183" mass="21526">MAVFTSAYSNFRMAYLFTKQKTEYFQEPHALFFQEVNGVFHTMVYDNMRVAVKKFSGNKKEPTEALVKLSLYYGFHYRFCNPARGNEKGHVERSVEVVRRKAFAYQDTFKTLQEANKYLHEICLQLNQKPRKSHQQMTPNELLYTEQVYVFIVPPPFDAARILNGRVNKYSTTLTILLTQKNL</sequence>
<dbReference type="Gene3D" id="3.30.420.10">
    <property type="entry name" value="Ribonuclease H-like superfamily/Ribonuclease H"/>
    <property type="match status" value="1"/>
</dbReference>
<name>A0AAW9JHB9_BACTU</name>
<evidence type="ECO:0000313" key="4">
    <source>
        <dbReference type="Proteomes" id="UP001292252"/>
    </source>
</evidence>
<dbReference type="EMBL" id="JAXOTW010000025">
    <property type="protein sequence ID" value="MDZ5480023.1"/>
    <property type="molecule type" value="Genomic_DNA"/>
</dbReference>
<evidence type="ECO:0000313" key="3">
    <source>
        <dbReference type="EMBL" id="MDZ5480023.1"/>
    </source>
</evidence>